<evidence type="ECO:0000313" key="4">
    <source>
        <dbReference type="Proteomes" id="UP000061457"/>
    </source>
</evidence>
<proteinExistence type="predicted"/>
<dbReference type="OrthoDB" id="9802066at2"/>
<accession>A0A0S2K3K9</accession>
<dbReference type="GO" id="GO:0008081">
    <property type="term" value="F:phosphoric diester hydrolase activity"/>
    <property type="evidence" value="ECO:0007669"/>
    <property type="project" value="UniProtKB-ARBA"/>
</dbReference>
<name>A0A0S2K3K9_9GAMM</name>
<dbReference type="InterPro" id="IPR006674">
    <property type="entry name" value="HD_domain"/>
</dbReference>
<dbReference type="PANTHER" id="PTHR43155:SF2">
    <property type="entry name" value="CYCLIC DI-GMP PHOSPHODIESTERASE PA4108"/>
    <property type="match status" value="1"/>
</dbReference>
<dbReference type="Pfam" id="PF13487">
    <property type="entry name" value="HD_5"/>
    <property type="match status" value="1"/>
</dbReference>
<dbReference type="Gene3D" id="3.30.450.40">
    <property type="match status" value="1"/>
</dbReference>
<dbReference type="InterPro" id="IPR037522">
    <property type="entry name" value="HD_GYP_dom"/>
</dbReference>
<protein>
    <submittedName>
        <fullName evidence="3">Metal-dependent phosphohydrolase, HD subdomain</fullName>
    </submittedName>
</protein>
<dbReference type="PANTHER" id="PTHR43155">
    <property type="entry name" value="CYCLIC DI-GMP PHOSPHODIESTERASE PA4108-RELATED"/>
    <property type="match status" value="1"/>
</dbReference>
<keyword evidence="4" id="KW-1185">Reference proteome</keyword>
<dbReference type="RefSeq" id="WP_058030342.1">
    <property type="nucleotide sequence ID" value="NZ_CP013187.1"/>
</dbReference>
<dbReference type="SMART" id="SM00471">
    <property type="entry name" value="HDc"/>
    <property type="match status" value="1"/>
</dbReference>
<dbReference type="InterPro" id="IPR003607">
    <property type="entry name" value="HD/PDEase_dom"/>
</dbReference>
<dbReference type="InterPro" id="IPR003018">
    <property type="entry name" value="GAF"/>
</dbReference>
<dbReference type="CDD" id="cd00077">
    <property type="entry name" value="HDc"/>
    <property type="match status" value="1"/>
</dbReference>
<feature type="domain" description="HD-GYP" evidence="2">
    <location>
        <begin position="178"/>
        <end position="372"/>
    </location>
</feature>
<dbReference type="SUPFAM" id="SSF55781">
    <property type="entry name" value="GAF domain-like"/>
    <property type="match status" value="1"/>
</dbReference>
<dbReference type="InterPro" id="IPR029016">
    <property type="entry name" value="GAF-like_dom_sf"/>
</dbReference>
<feature type="domain" description="HD" evidence="1">
    <location>
        <begin position="200"/>
        <end position="322"/>
    </location>
</feature>
<dbReference type="EMBL" id="CP013187">
    <property type="protein sequence ID" value="ALO42645.1"/>
    <property type="molecule type" value="Genomic_DNA"/>
</dbReference>
<keyword evidence="3" id="KW-0378">Hydrolase</keyword>
<dbReference type="PATRIC" id="fig|161398.10.peg.2185"/>
<dbReference type="AlphaFoldDB" id="A0A0S2K3K9"/>
<dbReference type="Proteomes" id="UP000061457">
    <property type="component" value="Chromosome I"/>
</dbReference>
<dbReference type="SUPFAM" id="SSF109604">
    <property type="entry name" value="HD-domain/PDEase-like"/>
    <property type="match status" value="1"/>
</dbReference>
<dbReference type="KEGG" id="pphe:PP2015_2148"/>
<evidence type="ECO:0000259" key="1">
    <source>
        <dbReference type="PROSITE" id="PS51831"/>
    </source>
</evidence>
<dbReference type="PROSITE" id="PS51832">
    <property type="entry name" value="HD_GYP"/>
    <property type="match status" value="1"/>
</dbReference>
<dbReference type="STRING" id="161398.PP2015_2148"/>
<organism evidence="3 4">
    <name type="scientific">Pseudoalteromonas phenolica</name>
    <dbReference type="NCBI Taxonomy" id="161398"/>
    <lineage>
        <taxon>Bacteria</taxon>
        <taxon>Pseudomonadati</taxon>
        <taxon>Pseudomonadota</taxon>
        <taxon>Gammaproteobacteria</taxon>
        <taxon>Alteromonadales</taxon>
        <taxon>Pseudoalteromonadaceae</taxon>
        <taxon>Pseudoalteromonas</taxon>
    </lineage>
</organism>
<dbReference type="Gene3D" id="1.10.3210.10">
    <property type="entry name" value="Hypothetical protein af1432"/>
    <property type="match status" value="1"/>
</dbReference>
<sequence length="372" mass="42183">MEVNLRHTLATREYFTVRGVYQDFLELVVEISESTIGYFHLYDDDTQTLQLNIWSKSVLTYCSAVNESHYPLSEAGIWGDAIRQNQAVIHNAYPSLKTKNHLPEGHFPLENHVAFPIRLENKIVAVLGVGNKSTDFTKQQVAQIEKQVDALWSIVCKKVGDIVKREKLLEEEFAKYSSHQVLLEMLKAISHSLEMRDPYTADHQKHVAYICSEVAAKLDLPEKQKMGLYIGALIHDIGKSNIPTMILTKPSKLMPEELALLRTHPANGLEIFKECHFPWPIQEMIGQHHERLDGSGYPQGLIENQICLEAKIIAVADTFDAMANDRPYRKARGAQAAIEVLKQGRGKEYDPYVVDAFMACFELDPTFAGIYE</sequence>
<dbReference type="PROSITE" id="PS51831">
    <property type="entry name" value="HD"/>
    <property type="match status" value="1"/>
</dbReference>
<evidence type="ECO:0000259" key="2">
    <source>
        <dbReference type="PROSITE" id="PS51832"/>
    </source>
</evidence>
<dbReference type="Pfam" id="PF13185">
    <property type="entry name" value="GAF_2"/>
    <property type="match status" value="1"/>
</dbReference>
<gene>
    <name evidence="3" type="ORF">PP2015_2148</name>
</gene>
<reference evidence="3 4" key="1">
    <citation type="submission" date="2015-11" db="EMBL/GenBank/DDBJ databases">
        <authorList>
            <person name="Zhang Y."/>
            <person name="Guo Z."/>
        </authorList>
    </citation>
    <scope>NUCLEOTIDE SEQUENCE [LARGE SCALE GENOMIC DNA]</scope>
    <source>
        <strain evidence="3 4">KCTC 12086</strain>
    </source>
</reference>
<evidence type="ECO:0000313" key="3">
    <source>
        <dbReference type="EMBL" id="ALO42645.1"/>
    </source>
</evidence>